<dbReference type="AlphaFoldDB" id="A0A212LQR4"/>
<dbReference type="EMBL" id="FMJE01000003">
    <property type="protein sequence ID" value="SCM79759.1"/>
    <property type="molecule type" value="Genomic_DNA"/>
</dbReference>
<name>A0A212LQR4_9FIRM</name>
<dbReference type="RefSeq" id="WP_075755804.1">
    <property type="nucleotide sequence ID" value="NZ_LT608335.1"/>
</dbReference>
<organism evidence="1">
    <name type="scientific">uncultured Sporomusa sp</name>
    <dbReference type="NCBI Taxonomy" id="307249"/>
    <lineage>
        <taxon>Bacteria</taxon>
        <taxon>Bacillati</taxon>
        <taxon>Bacillota</taxon>
        <taxon>Negativicutes</taxon>
        <taxon>Selenomonadales</taxon>
        <taxon>Sporomusaceae</taxon>
        <taxon>Sporomusa</taxon>
        <taxon>environmental samples</taxon>
    </lineage>
</organism>
<reference evidence="1" key="1">
    <citation type="submission" date="2016-08" db="EMBL/GenBank/DDBJ databases">
        <authorList>
            <person name="Seilhamer J.J."/>
        </authorList>
    </citation>
    <scope>NUCLEOTIDE SEQUENCE</scope>
    <source>
        <strain evidence="1">86</strain>
    </source>
</reference>
<gene>
    <name evidence="1" type="ORF">KL86SPO_30080</name>
</gene>
<protein>
    <submittedName>
        <fullName evidence="1">Uncharacterized protein</fullName>
    </submittedName>
</protein>
<accession>A0A212LQR4</accession>
<proteinExistence type="predicted"/>
<sequence length="121" mass="13954">MTRPFHGISTLYTIEPSIRNVAFSHHALWVEQANKNMREGFECAIYYEPYANLVYPDTLDAMMVEITAGQTGYHISGFAVIPDGEREEIKINIWYSNYAKAKQAADRWIIATRKLVMLHNK</sequence>
<evidence type="ECO:0000313" key="1">
    <source>
        <dbReference type="EMBL" id="SCM79759.1"/>
    </source>
</evidence>